<evidence type="ECO:0000313" key="3">
    <source>
        <dbReference type="Proteomes" id="UP000682982"/>
    </source>
</evidence>
<feature type="domain" description="DUF4113" evidence="1">
    <location>
        <begin position="1"/>
        <end position="47"/>
    </location>
</feature>
<reference evidence="2 3" key="1">
    <citation type="submission" date="2021-04" db="EMBL/GenBank/DDBJ databases">
        <title>novel species isolated from subtropical streams in China.</title>
        <authorList>
            <person name="Lu H."/>
        </authorList>
    </citation>
    <scope>NUCLEOTIDE SEQUENCE [LARGE SCALE GENOMIC DNA]</scope>
    <source>
        <strain evidence="2 3">FT147W</strain>
    </source>
</reference>
<name>A0ABS5GXV3_9BURK</name>
<dbReference type="EMBL" id="JAGSPK010000001">
    <property type="protein sequence ID" value="MBR7791278.1"/>
    <property type="molecule type" value="Genomic_DNA"/>
</dbReference>
<evidence type="ECO:0000259" key="1">
    <source>
        <dbReference type="Pfam" id="PF13438"/>
    </source>
</evidence>
<dbReference type="Pfam" id="PF13438">
    <property type="entry name" value="DUF4113"/>
    <property type="match status" value="1"/>
</dbReference>
<keyword evidence="3" id="KW-1185">Reference proteome</keyword>
<dbReference type="Proteomes" id="UP000682982">
    <property type="component" value="Unassembled WGS sequence"/>
</dbReference>
<gene>
    <name evidence="2" type="ORF">KDM87_01610</name>
</gene>
<organism evidence="2 3">
    <name type="scientific">Undibacterium rivi</name>
    <dbReference type="NCBI Taxonomy" id="2828729"/>
    <lineage>
        <taxon>Bacteria</taxon>
        <taxon>Pseudomonadati</taxon>
        <taxon>Pseudomonadota</taxon>
        <taxon>Betaproteobacteria</taxon>
        <taxon>Burkholderiales</taxon>
        <taxon>Oxalobacteraceae</taxon>
        <taxon>Undibacterium</taxon>
    </lineage>
</organism>
<evidence type="ECO:0000313" key="2">
    <source>
        <dbReference type="EMBL" id="MBR7791278.1"/>
    </source>
</evidence>
<sequence>MQTLDRINQRYGKGTLKLSRDGSMHSWNMRREKKSSEYTTNWNELPVYD</sequence>
<proteinExistence type="predicted"/>
<comment type="caution">
    <text evidence="2">The sequence shown here is derived from an EMBL/GenBank/DDBJ whole genome shotgun (WGS) entry which is preliminary data.</text>
</comment>
<protein>
    <submittedName>
        <fullName evidence="2">DUF4113 domain-containing protein</fullName>
    </submittedName>
</protein>
<dbReference type="InterPro" id="IPR025188">
    <property type="entry name" value="DUF4113"/>
</dbReference>
<dbReference type="RefSeq" id="WP_212677479.1">
    <property type="nucleotide sequence ID" value="NZ_JAGSPK010000001.1"/>
</dbReference>
<accession>A0ABS5GXV3</accession>